<dbReference type="AlphaFoldDB" id="A0A967CAS3"/>
<accession>A0A967CAS3</accession>
<protein>
    <submittedName>
        <fullName evidence="1">PAS domain-containing protein</fullName>
    </submittedName>
</protein>
<dbReference type="RefSeq" id="WP_167221375.1">
    <property type="nucleotide sequence ID" value="NZ_JAAQPH010000002.1"/>
</dbReference>
<dbReference type="InterPro" id="IPR009922">
    <property type="entry name" value="DUF1457"/>
</dbReference>
<sequence length="165" mass="18604">MELDDRIRSEMIRCLYDYWSNLLAGRQAPARSDVDPRAMPRILPHLGLFDVENDPRRYRVRLMGTNVVEWYGCDVTGHYLDEIDLGLNPGTVFSILDHVVRSMTPAHMVSEYTKQDGRRIRCERIVLPLSDNQRQVNMLLGASVQLSVASDDATASDSAIQPASG</sequence>
<evidence type="ECO:0000313" key="2">
    <source>
        <dbReference type="Proteomes" id="UP000761264"/>
    </source>
</evidence>
<dbReference type="EMBL" id="JAAQPH010000002">
    <property type="protein sequence ID" value="NIA67634.1"/>
    <property type="molecule type" value="Genomic_DNA"/>
</dbReference>
<dbReference type="Pfam" id="PF07310">
    <property type="entry name" value="PAS_5"/>
    <property type="match status" value="1"/>
</dbReference>
<keyword evidence="2" id="KW-1185">Reference proteome</keyword>
<reference evidence="1" key="1">
    <citation type="submission" date="2020-03" db="EMBL/GenBank/DDBJ databases">
        <title>Genome of Pelagibius litoralis DSM 21314T.</title>
        <authorList>
            <person name="Wang G."/>
        </authorList>
    </citation>
    <scope>NUCLEOTIDE SEQUENCE</scope>
    <source>
        <strain evidence="1">DSM 21314</strain>
    </source>
</reference>
<comment type="caution">
    <text evidence="1">The sequence shown here is derived from an EMBL/GenBank/DDBJ whole genome shotgun (WGS) entry which is preliminary data.</text>
</comment>
<dbReference type="Proteomes" id="UP000761264">
    <property type="component" value="Unassembled WGS sequence"/>
</dbReference>
<proteinExistence type="predicted"/>
<evidence type="ECO:0000313" key="1">
    <source>
        <dbReference type="EMBL" id="NIA67634.1"/>
    </source>
</evidence>
<name>A0A967CAS3_9PROT</name>
<gene>
    <name evidence="1" type="ORF">HBA54_03440</name>
</gene>
<organism evidence="1 2">
    <name type="scientific">Pelagibius litoralis</name>
    <dbReference type="NCBI Taxonomy" id="374515"/>
    <lineage>
        <taxon>Bacteria</taxon>
        <taxon>Pseudomonadati</taxon>
        <taxon>Pseudomonadota</taxon>
        <taxon>Alphaproteobacteria</taxon>
        <taxon>Rhodospirillales</taxon>
        <taxon>Rhodovibrionaceae</taxon>
        <taxon>Pelagibius</taxon>
    </lineage>
</organism>